<protein>
    <submittedName>
        <fullName evidence="2">Uncharacterized protein</fullName>
    </submittedName>
</protein>
<evidence type="ECO:0000313" key="2">
    <source>
        <dbReference type="EMBL" id="EOY12952.1"/>
    </source>
</evidence>
<dbReference type="PANTHER" id="PTHR36030">
    <property type="entry name" value="CALMODULIN-BINDING DOMAIN-CONTAINING PROTEIN"/>
    <property type="match status" value="1"/>
</dbReference>
<dbReference type="InParanoid" id="A0A061F8B3"/>
<dbReference type="Gramene" id="EOY12952">
    <property type="protein sequence ID" value="EOY12952"/>
    <property type="gene ID" value="TCM_031455"/>
</dbReference>
<dbReference type="AlphaFoldDB" id="A0A061F8B3"/>
<keyword evidence="3" id="KW-1185">Reference proteome</keyword>
<dbReference type="PANTHER" id="PTHR36030:SF1">
    <property type="entry name" value="CALMODULIN-BINDING DOMAIN-CONTAINING PROTEIN"/>
    <property type="match status" value="1"/>
</dbReference>
<gene>
    <name evidence="2" type="ORF">TCM_031455</name>
</gene>
<dbReference type="HOGENOM" id="CLU_2324926_0_0_1"/>
<feature type="compositionally biased region" description="Polar residues" evidence="1">
    <location>
        <begin position="20"/>
        <end position="30"/>
    </location>
</feature>
<dbReference type="Proteomes" id="UP000026915">
    <property type="component" value="Chromosome 7"/>
</dbReference>
<name>A0A061F8B3_THECC</name>
<reference evidence="2 3" key="1">
    <citation type="journal article" date="2013" name="Genome Biol.">
        <title>The genome sequence of the most widely cultivated cacao type and its use to identify candidate genes regulating pod color.</title>
        <authorList>
            <person name="Motamayor J.C."/>
            <person name="Mockaitis K."/>
            <person name="Schmutz J."/>
            <person name="Haiminen N."/>
            <person name="Iii D.L."/>
            <person name="Cornejo O."/>
            <person name="Findley S.D."/>
            <person name="Zheng P."/>
            <person name="Utro F."/>
            <person name="Royaert S."/>
            <person name="Saski C."/>
            <person name="Jenkins J."/>
            <person name="Podicheti R."/>
            <person name="Zhao M."/>
            <person name="Scheffler B.E."/>
            <person name="Stack J.C."/>
            <person name="Feltus F.A."/>
            <person name="Mustiga G.M."/>
            <person name="Amores F."/>
            <person name="Phillips W."/>
            <person name="Marelli J.P."/>
            <person name="May G.D."/>
            <person name="Shapiro H."/>
            <person name="Ma J."/>
            <person name="Bustamante C.D."/>
            <person name="Schnell R.J."/>
            <person name="Main D."/>
            <person name="Gilbert D."/>
            <person name="Parida L."/>
            <person name="Kuhn D.N."/>
        </authorList>
    </citation>
    <scope>NUCLEOTIDE SEQUENCE [LARGE SCALE GENOMIC DNA]</scope>
    <source>
        <strain evidence="3">cv. Matina 1-6</strain>
    </source>
</reference>
<evidence type="ECO:0000256" key="1">
    <source>
        <dbReference type="SAM" id="MobiDB-lite"/>
    </source>
</evidence>
<accession>A0A061F8B3</accession>
<dbReference type="EMBL" id="CM001885">
    <property type="protein sequence ID" value="EOY12952.1"/>
    <property type="molecule type" value="Genomic_DNA"/>
</dbReference>
<feature type="compositionally biased region" description="Basic residues" evidence="1">
    <location>
        <begin position="1"/>
        <end position="11"/>
    </location>
</feature>
<evidence type="ECO:0000313" key="3">
    <source>
        <dbReference type="Proteomes" id="UP000026915"/>
    </source>
</evidence>
<organism evidence="2 3">
    <name type="scientific">Theobroma cacao</name>
    <name type="common">Cacao</name>
    <name type="synonym">Cocoa</name>
    <dbReference type="NCBI Taxonomy" id="3641"/>
    <lineage>
        <taxon>Eukaryota</taxon>
        <taxon>Viridiplantae</taxon>
        <taxon>Streptophyta</taxon>
        <taxon>Embryophyta</taxon>
        <taxon>Tracheophyta</taxon>
        <taxon>Spermatophyta</taxon>
        <taxon>Magnoliopsida</taxon>
        <taxon>eudicotyledons</taxon>
        <taxon>Gunneridae</taxon>
        <taxon>Pentapetalae</taxon>
        <taxon>rosids</taxon>
        <taxon>malvids</taxon>
        <taxon>Malvales</taxon>
        <taxon>Malvaceae</taxon>
        <taxon>Byttnerioideae</taxon>
        <taxon>Theobroma</taxon>
    </lineage>
</organism>
<feature type="region of interest" description="Disordered" evidence="1">
    <location>
        <begin position="1"/>
        <end position="62"/>
    </location>
</feature>
<sequence>MEATLKHKGFSRSKIAESCPQATNPTSHQKFGSRKVSLIPQPTEHGSARGFTHQNRKNYPSLQKVSPYSARGYADENIDLKATSYISYVRERFKREIDS</sequence>
<proteinExistence type="predicted"/>